<feature type="transmembrane region" description="Helical" evidence="6">
    <location>
        <begin position="773"/>
        <end position="793"/>
    </location>
</feature>
<keyword evidence="2" id="KW-1003">Cell membrane</keyword>
<dbReference type="OrthoDB" id="5933722at2"/>
<dbReference type="Pfam" id="PF12704">
    <property type="entry name" value="MacB_PCD"/>
    <property type="match status" value="2"/>
</dbReference>
<dbReference type="STRING" id="573321.SAMN04488505_1011167"/>
<proteinExistence type="predicted"/>
<evidence type="ECO:0000256" key="3">
    <source>
        <dbReference type="ARBA" id="ARBA00022692"/>
    </source>
</evidence>
<dbReference type="Pfam" id="PF02687">
    <property type="entry name" value="FtsX"/>
    <property type="match status" value="2"/>
</dbReference>
<feature type="transmembrane region" description="Helical" evidence="6">
    <location>
        <begin position="687"/>
        <end position="711"/>
    </location>
</feature>
<dbReference type="InterPro" id="IPR025857">
    <property type="entry name" value="MacB_PCD"/>
</dbReference>
<evidence type="ECO:0000313" key="9">
    <source>
        <dbReference type="EMBL" id="SEK93514.1"/>
    </source>
</evidence>
<keyword evidence="3 6" id="KW-0812">Transmembrane</keyword>
<dbReference type="GO" id="GO:0005886">
    <property type="term" value="C:plasma membrane"/>
    <property type="evidence" value="ECO:0007669"/>
    <property type="project" value="UniProtKB-SubCell"/>
</dbReference>
<evidence type="ECO:0000259" key="7">
    <source>
        <dbReference type="Pfam" id="PF02687"/>
    </source>
</evidence>
<feature type="domain" description="ABC3 transporter permease C-terminal" evidence="7">
    <location>
        <begin position="301"/>
        <end position="414"/>
    </location>
</feature>
<feature type="domain" description="MacB-like periplasmic core" evidence="8">
    <location>
        <begin position="20"/>
        <end position="236"/>
    </location>
</feature>
<evidence type="ECO:0000259" key="8">
    <source>
        <dbReference type="Pfam" id="PF12704"/>
    </source>
</evidence>
<feature type="transmembrane region" description="Helical" evidence="6">
    <location>
        <begin position="21"/>
        <end position="41"/>
    </location>
</feature>
<organism evidence="9 10">
    <name type="scientific">Chitinophaga rupis</name>
    <dbReference type="NCBI Taxonomy" id="573321"/>
    <lineage>
        <taxon>Bacteria</taxon>
        <taxon>Pseudomonadati</taxon>
        <taxon>Bacteroidota</taxon>
        <taxon>Chitinophagia</taxon>
        <taxon>Chitinophagales</taxon>
        <taxon>Chitinophagaceae</taxon>
        <taxon>Chitinophaga</taxon>
    </lineage>
</organism>
<dbReference type="InterPro" id="IPR050250">
    <property type="entry name" value="Macrolide_Exporter_MacB"/>
</dbReference>
<protein>
    <submittedName>
        <fullName evidence="9">Putative ABC transport system permease protein</fullName>
    </submittedName>
</protein>
<keyword evidence="4 6" id="KW-1133">Transmembrane helix</keyword>
<feature type="domain" description="ABC3 transporter permease C-terminal" evidence="7">
    <location>
        <begin position="691"/>
        <end position="798"/>
    </location>
</feature>
<comment type="subcellular location">
    <subcellularLocation>
        <location evidence="1">Cell membrane</location>
        <topology evidence="1">Multi-pass membrane protein</topology>
    </subcellularLocation>
</comment>
<sequence>MFKNYLKIAWRNLWKQKVFTLINVGGLTIGLTVGLLLLLWVQNELSYDRYNKNWERIYRLTTNIRVNGSSYTSSLVPDPMGPTMVSEYPQVEKMVRLHTWRDIMVNKGHETLQEKNATWADSTMFEVFTLPFIAGDPKTALRDPFSVVISESAARKYFQSTDVVGKMLHINNTADYRVTGVMKDIPGASHFHFNFIMSMSELSDSRGNNWLNNNYYTYLLVRPGTTGDFLKARVKDVVRKYMGPRYQQLFHISLNDLEKQGGYVHYGILPLADIHLHADKADQSTIEPGGNVQYVYIFSAAGIFILLIACINFMNLSTARSASRAKEVGVRKTLGSLRKQLVMQFLAESWLICTMAMGLALLAVILLLPYFNQMAGQHMSIHLLYSPRIIAYFLLLLLVVGMLAGAYPAFFLSGFKPLQVLKGRLISGANTKNIRSTLVVFQFVISSVLIVGTIVIYNQLHYIQNRQIGYNRHQVLVLQNTYPLYKQVKAFREAVLKIAGVENGTMTGFLPTGQYRNSPGFFKDRNLDPASVVTAETWSVDEHYIPTLAMKMASGRNFAPESFASDSTGIIVNETAARLLGFNDPLNKELYLPQGANVASRTTYHIIGVVKDFNYNSMHQAITPLLLWMSEERGSMAFRIKGNNAAAVVAQVQKQWDAMVPGQPFLYSFMDDDFNAIYQADQRTGDIFIWFAVLAIVVACLGLSGLSIFTAEQRTKEIGIRKVHGASVADIVTLLSRDFIKLVLIAIVIAIPLGWYIMNSWLQEFAYRTAIEWWVFILSGSIAVIIALCTISFQSVKAALMDPVKSLRTE</sequence>
<gene>
    <name evidence="9" type="ORF">SAMN04488505_1011167</name>
</gene>
<dbReference type="AlphaFoldDB" id="A0A1H7L3V3"/>
<keyword evidence="10" id="KW-1185">Reference proteome</keyword>
<dbReference type="GO" id="GO:0022857">
    <property type="term" value="F:transmembrane transporter activity"/>
    <property type="evidence" value="ECO:0007669"/>
    <property type="project" value="TreeGrafter"/>
</dbReference>
<dbReference type="InterPro" id="IPR003838">
    <property type="entry name" value="ABC3_permease_C"/>
</dbReference>
<evidence type="ECO:0000256" key="5">
    <source>
        <dbReference type="ARBA" id="ARBA00023136"/>
    </source>
</evidence>
<evidence type="ECO:0000256" key="1">
    <source>
        <dbReference type="ARBA" id="ARBA00004651"/>
    </source>
</evidence>
<evidence type="ECO:0000256" key="2">
    <source>
        <dbReference type="ARBA" id="ARBA00022475"/>
    </source>
</evidence>
<feature type="transmembrane region" description="Helical" evidence="6">
    <location>
        <begin position="294"/>
        <end position="316"/>
    </location>
</feature>
<keyword evidence="5 6" id="KW-0472">Membrane</keyword>
<dbReference type="EMBL" id="FOBB01000001">
    <property type="protein sequence ID" value="SEK93514.1"/>
    <property type="molecule type" value="Genomic_DNA"/>
</dbReference>
<name>A0A1H7L3V3_9BACT</name>
<feature type="transmembrane region" description="Helical" evidence="6">
    <location>
        <begin position="739"/>
        <end position="758"/>
    </location>
</feature>
<dbReference type="PANTHER" id="PTHR30572:SF18">
    <property type="entry name" value="ABC-TYPE MACROLIDE FAMILY EXPORT SYSTEM PERMEASE COMPONENT 2"/>
    <property type="match status" value="1"/>
</dbReference>
<evidence type="ECO:0000256" key="4">
    <source>
        <dbReference type="ARBA" id="ARBA00022989"/>
    </source>
</evidence>
<dbReference type="PANTHER" id="PTHR30572">
    <property type="entry name" value="MEMBRANE COMPONENT OF TRANSPORTER-RELATED"/>
    <property type="match status" value="1"/>
</dbReference>
<evidence type="ECO:0000313" key="10">
    <source>
        <dbReference type="Proteomes" id="UP000198984"/>
    </source>
</evidence>
<feature type="transmembrane region" description="Helical" evidence="6">
    <location>
        <begin position="436"/>
        <end position="457"/>
    </location>
</feature>
<accession>A0A1H7L3V3</accession>
<dbReference type="Proteomes" id="UP000198984">
    <property type="component" value="Unassembled WGS sequence"/>
</dbReference>
<dbReference type="RefSeq" id="WP_089907347.1">
    <property type="nucleotide sequence ID" value="NZ_FOBB01000001.1"/>
</dbReference>
<feature type="transmembrane region" description="Helical" evidence="6">
    <location>
        <begin position="389"/>
        <end position="415"/>
    </location>
</feature>
<evidence type="ECO:0000256" key="6">
    <source>
        <dbReference type="SAM" id="Phobius"/>
    </source>
</evidence>
<feature type="domain" description="MacB-like periplasmic core" evidence="8">
    <location>
        <begin position="485"/>
        <end position="654"/>
    </location>
</feature>
<feature type="transmembrane region" description="Helical" evidence="6">
    <location>
        <begin position="345"/>
        <end position="369"/>
    </location>
</feature>
<reference evidence="9 10" key="1">
    <citation type="submission" date="2016-10" db="EMBL/GenBank/DDBJ databases">
        <authorList>
            <person name="de Groot N.N."/>
        </authorList>
    </citation>
    <scope>NUCLEOTIDE SEQUENCE [LARGE SCALE GENOMIC DNA]</scope>
    <source>
        <strain evidence="9 10">DSM 21039</strain>
    </source>
</reference>